<feature type="region of interest" description="Disordered" evidence="1">
    <location>
        <begin position="350"/>
        <end position="379"/>
    </location>
</feature>
<proteinExistence type="predicted"/>
<dbReference type="InterPro" id="IPR025948">
    <property type="entry name" value="HTH-like_dom"/>
</dbReference>
<evidence type="ECO:0000259" key="2">
    <source>
        <dbReference type="PROSITE" id="PS50994"/>
    </source>
</evidence>
<feature type="compositionally biased region" description="Low complexity" evidence="1">
    <location>
        <begin position="363"/>
        <end position="379"/>
    </location>
</feature>
<comment type="caution">
    <text evidence="3">The sequence shown here is derived from an EMBL/GenBank/DDBJ whole genome shotgun (WGS) entry which is preliminary data.</text>
</comment>
<reference evidence="3 4" key="1">
    <citation type="journal article" date="2023" name="Front. Microbiol.">
        <title>Ralstonia chuxiongensis sp. nov., Ralstonia mojiangensis sp. nov., and Ralstonia soli sp. nov., isolated from tobacco fields, are three novel species in the family Burkholderiaceae.</title>
        <authorList>
            <person name="Lu C.H."/>
            <person name="Zhang Y.Y."/>
            <person name="Jiang N."/>
            <person name="Chen W."/>
            <person name="Shao X."/>
            <person name="Zhao Z.M."/>
            <person name="Lu W.L."/>
            <person name="Hu X."/>
            <person name="Xi Y.X."/>
            <person name="Zou S.Y."/>
            <person name="Wei Q.J."/>
            <person name="Lin Z.L."/>
            <person name="Gong L."/>
            <person name="Gai X.T."/>
            <person name="Zhang L.Q."/>
            <person name="Li J.Y."/>
            <person name="Jin Y."/>
            <person name="Xia Z.Y."/>
        </authorList>
    </citation>
    <scope>NUCLEOTIDE SEQUENCE [LARGE SCALE GENOMIC DNA]</scope>
    <source>
        <strain evidence="3 4">22TCJT01-1</strain>
    </source>
</reference>
<evidence type="ECO:0000313" key="4">
    <source>
        <dbReference type="Proteomes" id="UP001164420"/>
    </source>
</evidence>
<dbReference type="InterPro" id="IPR012337">
    <property type="entry name" value="RNaseH-like_sf"/>
</dbReference>
<dbReference type="Gene3D" id="3.30.420.10">
    <property type="entry name" value="Ribonuclease H-like superfamily/Ribonuclease H"/>
    <property type="match status" value="1"/>
</dbReference>
<organism evidence="3 4">
    <name type="scientific">Ralstonia mojiangensis</name>
    <dbReference type="NCBI Taxonomy" id="2953895"/>
    <lineage>
        <taxon>Bacteria</taxon>
        <taxon>Pseudomonadati</taxon>
        <taxon>Pseudomonadota</taxon>
        <taxon>Betaproteobacteria</taxon>
        <taxon>Burkholderiales</taxon>
        <taxon>Burkholderiaceae</taxon>
        <taxon>Ralstonia</taxon>
    </lineage>
</organism>
<dbReference type="EMBL" id="JAOCQI010000003">
    <property type="protein sequence ID" value="MCT7313307.1"/>
    <property type="molecule type" value="Genomic_DNA"/>
</dbReference>
<dbReference type="InterPro" id="IPR048020">
    <property type="entry name" value="Transpos_IS3"/>
</dbReference>
<dbReference type="InterPro" id="IPR036397">
    <property type="entry name" value="RNaseH_sf"/>
</dbReference>
<dbReference type="NCBIfam" id="NF033516">
    <property type="entry name" value="transpos_IS3"/>
    <property type="match status" value="1"/>
</dbReference>
<evidence type="ECO:0000256" key="1">
    <source>
        <dbReference type="SAM" id="MobiDB-lite"/>
    </source>
</evidence>
<dbReference type="Pfam" id="PF01527">
    <property type="entry name" value="HTH_Tnp_1"/>
    <property type="match status" value="1"/>
</dbReference>
<gene>
    <name evidence="3" type="ORF">N5J06_20220</name>
</gene>
<sequence>MPRKSFTPEQIIAKLRLIEVAMSSGKTAQLACKEAGISEQSYYRWRKEYGGLQHDQAKRFKELERENTRLRKLVADLSLEKAMLKEVAFGKLVTPERRRRAVCMLQERFEVSERKACRIVGQSRAVQRYVPTVRPDEDALTQAIVALAAEYGRYGYRRITALLQASGWQVGRDRVQRIWRREGLKVPKKQRPRGRLWFNGGSCVRLRPEYPHHVWSYDFVHHATEDGRSLRLMTLVDEFSRQCLAIKVGRRLNSMDVIETLADAMLEHGIPAHVRSDNGAEMTANIVRDWLGHLGAKTLFIAPGSPWENGYCESFNGKLRDELLNGELFYSLKEAQVVFEQWRRHYNTRRPHSSLGYRPPAPAAHRPTPQAAQQPSTIQ</sequence>
<protein>
    <submittedName>
        <fullName evidence="3">IS3 family transposase</fullName>
    </submittedName>
</protein>
<dbReference type="InterPro" id="IPR009057">
    <property type="entry name" value="Homeodomain-like_sf"/>
</dbReference>
<dbReference type="PROSITE" id="PS50994">
    <property type="entry name" value="INTEGRASE"/>
    <property type="match status" value="1"/>
</dbReference>
<accession>A0ABT2LEF5</accession>
<dbReference type="RefSeq" id="WP_260785054.1">
    <property type="nucleotide sequence ID" value="NZ_JAOCQI010000003.1"/>
</dbReference>
<keyword evidence="4" id="KW-1185">Reference proteome</keyword>
<dbReference type="InterPro" id="IPR002514">
    <property type="entry name" value="Transposase_8"/>
</dbReference>
<dbReference type="Pfam" id="PF13276">
    <property type="entry name" value="HTH_21"/>
    <property type="match status" value="1"/>
</dbReference>
<dbReference type="SUPFAM" id="SSF46689">
    <property type="entry name" value="Homeodomain-like"/>
    <property type="match status" value="1"/>
</dbReference>
<feature type="domain" description="Integrase catalytic" evidence="2">
    <location>
        <begin position="207"/>
        <end position="367"/>
    </location>
</feature>
<dbReference type="Proteomes" id="UP001164420">
    <property type="component" value="Unassembled WGS sequence"/>
</dbReference>
<dbReference type="PANTHER" id="PTHR47515:SF1">
    <property type="entry name" value="BLR2054 PROTEIN"/>
    <property type="match status" value="1"/>
</dbReference>
<dbReference type="InterPro" id="IPR001584">
    <property type="entry name" value="Integrase_cat-core"/>
</dbReference>
<dbReference type="PANTHER" id="PTHR47515">
    <property type="entry name" value="LOW CALCIUM RESPONSE LOCUS PROTEIN T"/>
    <property type="match status" value="1"/>
</dbReference>
<dbReference type="Pfam" id="PF13683">
    <property type="entry name" value="rve_3"/>
    <property type="match status" value="1"/>
</dbReference>
<dbReference type="SUPFAM" id="SSF53098">
    <property type="entry name" value="Ribonuclease H-like"/>
    <property type="match status" value="1"/>
</dbReference>
<evidence type="ECO:0000313" key="3">
    <source>
        <dbReference type="EMBL" id="MCT7313307.1"/>
    </source>
</evidence>
<name>A0ABT2LEF5_9RALS</name>